<dbReference type="AlphaFoldDB" id="A0A6P1G9K5"/>
<keyword evidence="1" id="KW-0472">Membrane</keyword>
<dbReference type="Proteomes" id="UP000464912">
    <property type="component" value="Chromosome"/>
</dbReference>
<keyword evidence="1" id="KW-1133">Transmembrane helix</keyword>
<accession>A0A6P1G9K5</accession>
<evidence type="ECO:0000313" key="2">
    <source>
        <dbReference type="EMBL" id="QHD65002.1"/>
    </source>
</evidence>
<dbReference type="KEGG" id="nef:GP480_00790"/>
<feature type="transmembrane region" description="Helical" evidence="1">
    <location>
        <begin position="168"/>
        <end position="191"/>
    </location>
</feature>
<proteinExistence type="predicted"/>
<evidence type="ECO:0000313" key="3">
    <source>
        <dbReference type="Proteomes" id="UP000464912"/>
    </source>
</evidence>
<keyword evidence="3" id="KW-1185">Reference proteome</keyword>
<dbReference type="RefSeq" id="WP_160094986.1">
    <property type="nucleotide sequence ID" value="NZ_CP047224.1"/>
</dbReference>
<keyword evidence="1" id="KW-0812">Transmembrane</keyword>
<dbReference type="PANTHER" id="PTHR41795">
    <property type="entry name" value="EXOPOLYSACCHARIDE SYNTHESIS PROTEIN"/>
    <property type="match status" value="1"/>
</dbReference>
<feature type="transmembrane region" description="Helical" evidence="1">
    <location>
        <begin position="129"/>
        <end position="148"/>
    </location>
</feature>
<organism evidence="2 3">
    <name type="scientific">Neorickettsia findlayensis</name>
    <dbReference type="NCBI Taxonomy" id="2686014"/>
    <lineage>
        <taxon>Bacteria</taxon>
        <taxon>Pseudomonadati</taxon>
        <taxon>Pseudomonadota</taxon>
        <taxon>Alphaproteobacteria</taxon>
        <taxon>Rickettsiales</taxon>
        <taxon>Anaplasmataceae</taxon>
        <taxon>Neorickettsia</taxon>
    </lineage>
</organism>
<protein>
    <submittedName>
        <fullName evidence="2">Exopolysaccharide biosynthesis protein</fullName>
    </submittedName>
</protein>
<dbReference type="PIRSF" id="PIRSF033239">
    <property type="entry name" value="ExoD"/>
    <property type="match status" value="1"/>
</dbReference>
<feature type="transmembrane region" description="Helical" evidence="1">
    <location>
        <begin position="60"/>
        <end position="82"/>
    </location>
</feature>
<evidence type="ECO:0000256" key="1">
    <source>
        <dbReference type="SAM" id="Phobius"/>
    </source>
</evidence>
<reference evidence="2 3" key="2">
    <citation type="journal article" date="2020" name="MBio">
        <title>Isolation and Molecular Analysis of a Novel Neorickettsia Species That Causes Potomac Horse Fever.</title>
        <authorList>
            <person name="Teymournejad O."/>
            <person name="Lin M."/>
            <person name="Bekebrede H."/>
            <person name="Kamr A."/>
            <person name="Toribio R.E."/>
            <person name="Arroyo L.G."/>
            <person name="Baird J.D."/>
            <person name="Rikihisa Y."/>
        </authorList>
    </citation>
    <scope>NUCLEOTIDE SEQUENCE [LARGE SCALE GENOMIC DNA]</scope>
    <source>
        <strain evidence="2 3">Fin17</strain>
    </source>
</reference>
<dbReference type="PANTHER" id="PTHR41795:SF1">
    <property type="entry name" value="EXOPOLYSACCHARIDE SYNTHESIS PROTEIN"/>
    <property type="match status" value="1"/>
</dbReference>
<gene>
    <name evidence="2" type="ORF">GP480_00790</name>
</gene>
<dbReference type="InterPro" id="IPR010331">
    <property type="entry name" value="ExoD"/>
</dbReference>
<feature type="transmembrane region" description="Helical" evidence="1">
    <location>
        <begin position="36"/>
        <end position="54"/>
    </location>
</feature>
<dbReference type="EMBL" id="CP047224">
    <property type="protein sequence ID" value="QHD65002.1"/>
    <property type="molecule type" value="Genomic_DNA"/>
</dbReference>
<reference evidence="2 3" key="1">
    <citation type="journal article" date="2020" name="MBio">
        <title>Erratum for Teymournejad et al., 'Isolation and Molecular Analysis of a Novel Neorickettsia Species That Causes Potomac Horse Fever'.</title>
        <authorList>
            <person name="Teymournejad O."/>
            <person name="Lin M."/>
            <person name="Bekebrede H."/>
            <person name="Kamr A."/>
            <person name="Toribio R.E."/>
            <person name="Arroyo L.G."/>
            <person name="Baird J.D."/>
            <person name="Rikihisa Y."/>
        </authorList>
    </citation>
    <scope>NUCLEOTIDE SEQUENCE [LARGE SCALE GENOMIC DNA]</scope>
    <source>
        <strain evidence="2 3">Fin17</strain>
    </source>
</reference>
<sequence length="207" mass="22605">MDKDQNTSDVLESVVVHGVTDSITLFEIKHALHERGFALLLLLFSLPLSIPLPVPPGYTTVLSIPILFFSVQIILGCDSPWLPKFLGEKSMKRKSLAFLIEKTVPILRKVEKFTRPRFPILNNAFGERIYGVISLMCAISIAIPLPLTNFIPAGGIVLMSLGVLNRDGIISILGVVTSFAGLFISALVIILGQKMVIELLSILGVKL</sequence>
<dbReference type="Pfam" id="PF06055">
    <property type="entry name" value="ExoD"/>
    <property type="match status" value="1"/>
</dbReference>
<name>A0A6P1G9K5_9RICK</name>